<gene>
    <name evidence="2" type="ORF">L596_012803</name>
</gene>
<reference evidence="2 3" key="2">
    <citation type="journal article" date="2019" name="G3 (Bethesda)">
        <title>Hybrid Assembly of the Genome of the Entomopathogenic Nematode Steinernema carpocapsae Identifies the X-Chromosome.</title>
        <authorList>
            <person name="Serra L."/>
            <person name="Macchietto M."/>
            <person name="Macias-Munoz A."/>
            <person name="McGill C.J."/>
            <person name="Rodriguez I.M."/>
            <person name="Rodriguez B."/>
            <person name="Murad R."/>
            <person name="Mortazavi A."/>
        </authorList>
    </citation>
    <scope>NUCLEOTIDE SEQUENCE [LARGE SCALE GENOMIC DNA]</scope>
    <source>
        <strain evidence="2 3">ALL</strain>
    </source>
</reference>
<proteinExistence type="predicted"/>
<feature type="compositionally biased region" description="Polar residues" evidence="1">
    <location>
        <begin position="7"/>
        <end position="22"/>
    </location>
</feature>
<comment type="caution">
    <text evidence="2">The sequence shown here is derived from an EMBL/GenBank/DDBJ whole genome shotgun (WGS) entry which is preliminary data.</text>
</comment>
<sequence>MCFNYFNKGNQGAIGSQRSSPRTRSRAGLLTRHSRRRSTRRPPGCPACGPPGSPMPRLRPIRCCGLSRVQDEDVPRDERNRILPLRRAVHLRPLRGGAPIRNVASNIPNTGRSPVTSSSETDFAPLAKDVSSSTRCRQRQSRPTARIVRQSRARATHGARVLRLRFRRRARAGHPRPSRHRDFCTPFEMTVAESDIPDLSDDNIDAILEEFRLESRMTREQLFRRIGIVQKRFDEQFGPTSP</sequence>
<evidence type="ECO:0000313" key="3">
    <source>
        <dbReference type="Proteomes" id="UP000298663"/>
    </source>
</evidence>
<evidence type="ECO:0000256" key="1">
    <source>
        <dbReference type="SAM" id="MobiDB-lite"/>
    </source>
</evidence>
<organism evidence="2 3">
    <name type="scientific">Steinernema carpocapsae</name>
    <name type="common">Entomopathogenic nematode</name>
    <dbReference type="NCBI Taxonomy" id="34508"/>
    <lineage>
        <taxon>Eukaryota</taxon>
        <taxon>Metazoa</taxon>
        <taxon>Ecdysozoa</taxon>
        <taxon>Nematoda</taxon>
        <taxon>Chromadorea</taxon>
        <taxon>Rhabditida</taxon>
        <taxon>Tylenchina</taxon>
        <taxon>Panagrolaimomorpha</taxon>
        <taxon>Strongyloidoidea</taxon>
        <taxon>Steinernematidae</taxon>
        <taxon>Steinernema</taxon>
    </lineage>
</organism>
<reference evidence="2 3" key="1">
    <citation type="journal article" date="2015" name="Genome Biol.">
        <title>Comparative genomics of Steinernema reveals deeply conserved gene regulatory networks.</title>
        <authorList>
            <person name="Dillman A.R."/>
            <person name="Macchietto M."/>
            <person name="Porter C.F."/>
            <person name="Rogers A."/>
            <person name="Williams B."/>
            <person name="Antoshechkin I."/>
            <person name="Lee M.M."/>
            <person name="Goodwin Z."/>
            <person name="Lu X."/>
            <person name="Lewis E.E."/>
            <person name="Goodrich-Blair H."/>
            <person name="Stock S.P."/>
            <person name="Adams B.J."/>
            <person name="Sternberg P.W."/>
            <person name="Mortazavi A."/>
        </authorList>
    </citation>
    <scope>NUCLEOTIDE SEQUENCE [LARGE SCALE GENOMIC DNA]</scope>
    <source>
        <strain evidence="2 3">ALL</strain>
    </source>
</reference>
<protein>
    <submittedName>
        <fullName evidence="2">Uncharacterized protein</fullName>
    </submittedName>
</protein>
<name>A0A4U5NZ53_STECR</name>
<feature type="compositionally biased region" description="Pro residues" evidence="1">
    <location>
        <begin position="43"/>
        <end position="53"/>
    </location>
</feature>
<keyword evidence="3" id="KW-1185">Reference proteome</keyword>
<dbReference type="EMBL" id="AZBU02000003">
    <property type="protein sequence ID" value="TKR88584.1"/>
    <property type="molecule type" value="Genomic_DNA"/>
</dbReference>
<evidence type="ECO:0000313" key="2">
    <source>
        <dbReference type="EMBL" id="TKR88584.1"/>
    </source>
</evidence>
<feature type="region of interest" description="Disordered" evidence="1">
    <location>
        <begin position="6"/>
        <end position="53"/>
    </location>
</feature>
<dbReference type="Proteomes" id="UP000298663">
    <property type="component" value="Unassembled WGS sequence"/>
</dbReference>
<dbReference type="AlphaFoldDB" id="A0A4U5NZ53"/>
<accession>A0A4U5NZ53</accession>